<name>A0A1A8X6W3_PLAMA</name>
<evidence type="ECO:0000313" key="1">
    <source>
        <dbReference type="EMBL" id="SBS99505.1"/>
    </source>
</evidence>
<proteinExistence type="predicted"/>
<protein>
    <submittedName>
        <fullName evidence="1">SNARE associated Golgi protein, putative</fullName>
    </submittedName>
</protein>
<feature type="non-terminal residue" evidence="1">
    <location>
        <position position="70"/>
    </location>
</feature>
<sequence length="70" mass="8454">MENGKNMNRKKYEYLNNNYSTIYNEEDREGELLNKNYDASTNYDCDHNLMDEDKSNIHNNHNIKEYSNIN</sequence>
<dbReference type="EMBL" id="FLQW01005822">
    <property type="protein sequence ID" value="SBS99505.1"/>
    <property type="molecule type" value="Genomic_DNA"/>
</dbReference>
<dbReference type="AlphaFoldDB" id="A0A1A8X6W3"/>
<reference evidence="2" key="1">
    <citation type="submission" date="2016-05" db="EMBL/GenBank/DDBJ databases">
        <authorList>
            <person name="Naeem Raeece"/>
        </authorList>
    </citation>
    <scope>NUCLEOTIDE SEQUENCE [LARGE SCALE GENOMIC DNA]</scope>
</reference>
<organism evidence="1 2">
    <name type="scientific">Plasmodium malariae</name>
    <dbReference type="NCBI Taxonomy" id="5858"/>
    <lineage>
        <taxon>Eukaryota</taxon>
        <taxon>Sar</taxon>
        <taxon>Alveolata</taxon>
        <taxon>Apicomplexa</taxon>
        <taxon>Aconoidasida</taxon>
        <taxon>Haemosporida</taxon>
        <taxon>Plasmodiidae</taxon>
        <taxon>Plasmodium</taxon>
        <taxon>Plasmodium (Plasmodium)</taxon>
    </lineage>
</organism>
<dbReference type="VEuPathDB" id="PlasmoDB:PmUG01_11020500"/>
<accession>A0A1A8X6W3</accession>
<dbReference type="Proteomes" id="UP000078597">
    <property type="component" value="Unassembled WGS sequence"/>
</dbReference>
<evidence type="ECO:0000313" key="2">
    <source>
        <dbReference type="Proteomes" id="UP000078597"/>
    </source>
</evidence>
<gene>
    <name evidence="1" type="ORF">PMALA_070740</name>
</gene>